<feature type="transmembrane region" description="Helical" evidence="1">
    <location>
        <begin position="113"/>
        <end position="134"/>
    </location>
</feature>
<keyword evidence="1" id="KW-1133">Transmembrane helix</keyword>
<comment type="caution">
    <text evidence="2">The sequence shown here is derived from an EMBL/GenBank/DDBJ whole genome shotgun (WGS) entry which is preliminary data.</text>
</comment>
<dbReference type="Proteomes" id="UP000181884">
    <property type="component" value="Unassembled WGS sequence"/>
</dbReference>
<accession>A0A1L8RCJ0</accession>
<name>A0A1L8RCJ0_9ENTE</name>
<protein>
    <recommendedName>
        <fullName evidence="4">Membrane protein 6-pyruvoyl-tetrahydropterin synthase-related domain-containing protein</fullName>
    </recommendedName>
</protein>
<feature type="transmembrane region" description="Helical" evidence="1">
    <location>
        <begin position="24"/>
        <end position="45"/>
    </location>
</feature>
<feature type="transmembrane region" description="Helical" evidence="1">
    <location>
        <begin position="322"/>
        <end position="343"/>
    </location>
</feature>
<proteinExistence type="predicted"/>
<keyword evidence="1" id="KW-0472">Membrane</keyword>
<evidence type="ECO:0000256" key="1">
    <source>
        <dbReference type="SAM" id="Phobius"/>
    </source>
</evidence>
<evidence type="ECO:0000313" key="3">
    <source>
        <dbReference type="Proteomes" id="UP000181884"/>
    </source>
</evidence>
<keyword evidence="1" id="KW-0812">Transmembrane</keyword>
<feature type="transmembrane region" description="Helical" evidence="1">
    <location>
        <begin position="206"/>
        <end position="225"/>
    </location>
</feature>
<gene>
    <name evidence="2" type="ORF">RU97_GL002637</name>
</gene>
<organism evidence="2 3">
    <name type="scientific">Enterococcus canis</name>
    <dbReference type="NCBI Taxonomy" id="214095"/>
    <lineage>
        <taxon>Bacteria</taxon>
        <taxon>Bacillati</taxon>
        <taxon>Bacillota</taxon>
        <taxon>Bacilli</taxon>
        <taxon>Lactobacillales</taxon>
        <taxon>Enterococcaceae</taxon>
        <taxon>Enterococcus</taxon>
    </lineage>
</organism>
<sequence>MEEKLNTRSFNMNRTRHRTSPSKPLVLAIALIGFAAFLMVSPQFFDNSFILGNDVMFHFNRFYDTFKQFQTGHFSYYQTLFGFSQSGRIINALYGPDFAYLQGLLLFVAKNWFRYQLLSAFLCFFVSGITMYALTSKVKVRFDLRILTSLLYMSSSVVYYYALSQNYTSWGAAFAPLIYIPAIRIIQNEEKPIDVLELSLAVTSLLFLHNLTLLITLISIVPFFLIGLIRSRKKLKLFGLFFGAVGLTILLNFNTLVGFLDVYLSNKILPPWIYDDMLDKTVHFSLGESGWSALGIVFTVIMLFQVFHLIFHWHEASLLEKIITVVGATFLILSSNLIPWNFIADHLDFIKILQFPRRLAVVAYILLLLGNALTLEKIDILHDAKLQKLLVIIMAVFAFISVSEAYSKVLDAAEKWHTDSPTAAGNNGEWLETKNPDKIRAGFTSGRFEDAFKVIQKATPDYLPYPDELTEADVVNNGNYGLYDKQIIHNKLDVTKTINAKNELVLHWKSAEAKKVILPVIIYGHSTVAFNEKTLEPKEIQRTQIGAPELEARAGENTLVVGYKPVISVGLMFIVKIIGILLTLMLIIFKLMKIRQTKNSR</sequence>
<keyword evidence="3" id="KW-1185">Reference proteome</keyword>
<feature type="transmembrane region" description="Helical" evidence="1">
    <location>
        <begin position="566"/>
        <end position="589"/>
    </location>
</feature>
<reference evidence="2 3" key="1">
    <citation type="submission" date="2014-12" db="EMBL/GenBank/DDBJ databases">
        <title>Draft genome sequences of 29 type strains of Enterococci.</title>
        <authorList>
            <person name="Zhong Z."/>
            <person name="Sun Z."/>
            <person name="Liu W."/>
            <person name="Zhang W."/>
            <person name="Zhang H."/>
        </authorList>
    </citation>
    <scope>NUCLEOTIDE SEQUENCE [LARGE SCALE GENOMIC DNA]</scope>
    <source>
        <strain evidence="2 3">DSM 17029</strain>
    </source>
</reference>
<feature type="transmembrane region" description="Helical" evidence="1">
    <location>
        <begin position="237"/>
        <end position="260"/>
    </location>
</feature>
<dbReference type="STRING" id="214095.RU97_GL002637"/>
<feature type="transmembrane region" description="Helical" evidence="1">
    <location>
        <begin position="355"/>
        <end position="374"/>
    </location>
</feature>
<dbReference type="AlphaFoldDB" id="A0A1L8RCJ0"/>
<evidence type="ECO:0000313" key="2">
    <source>
        <dbReference type="EMBL" id="OJG17466.1"/>
    </source>
</evidence>
<feature type="transmembrane region" description="Helical" evidence="1">
    <location>
        <begin position="146"/>
        <end position="163"/>
    </location>
</feature>
<feature type="transmembrane region" description="Helical" evidence="1">
    <location>
        <begin position="290"/>
        <end position="310"/>
    </location>
</feature>
<dbReference type="EMBL" id="JXKH01000009">
    <property type="protein sequence ID" value="OJG17466.1"/>
    <property type="molecule type" value="Genomic_DNA"/>
</dbReference>
<evidence type="ECO:0008006" key="4">
    <source>
        <dbReference type="Google" id="ProtNLM"/>
    </source>
</evidence>
<feature type="transmembrane region" description="Helical" evidence="1">
    <location>
        <begin position="386"/>
        <end position="406"/>
    </location>
</feature>